<protein>
    <submittedName>
        <fullName evidence="1">Uncharacterized protein</fullName>
    </submittedName>
</protein>
<accession>A0A0D8IE30</accession>
<dbReference type="KEGG" id="cace:CACET_c05920"/>
<sequence>MKKKLYSIIAFTLSLLLFILPTIHSFGDSINKNQISDSLNMAYDNMDFENYKEEVKEFKNEVHHNIEFEHNDKLIKIQKIEKINNKDKNNIVDYIIEEDGIVQHIQHNTKTGEITLDGTKVEVEIEIKDVQVQDYEGTDANEFNISNTREYDYINTHFIDIRINLTINAILTATLATIISVKLKLGYGLAFTAASAIKEIAGIWGNSNALFVIKDIYRHNSDHWKYMYYEHFYYDSNYQQYAHTIHRYK</sequence>
<keyword evidence="2" id="KW-1185">Reference proteome</keyword>
<evidence type="ECO:0000313" key="2">
    <source>
        <dbReference type="Proteomes" id="UP000035704"/>
    </source>
</evidence>
<name>A0A0D8IE30_9CLOT</name>
<evidence type="ECO:0000313" key="1">
    <source>
        <dbReference type="EMBL" id="AKL94102.1"/>
    </source>
</evidence>
<dbReference type="PATRIC" id="fig|84022.5.peg.1496"/>
<dbReference type="Proteomes" id="UP000035704">
    <property type="component" value="Chromosome"/>
</dbReference>
<organism evidence="1 2">
    <name type="scientific">Clostridium aceticum</name>
    <dbReference type="NCBI Taxonomy" id="84022"/>
    <lineage>
        <taxon>Bacteria</taxon>
        <taxon>Bacillati</taxon>
        <taxon>Bacillota</taxon>
        <taxon>Clostridia</taxon>
        <taxon>Eubacteriales</taxon>
        <taxon>Clostridiaceae</taxon>
        <taxon>Clostridium</taxon>
    </lineage>
</organism>
<dbReference type="AlphaFoldDB" id="A0A0D8IE30"/>
<gene>
    <name evidence="1" type="ORF">CACET_c05920</name>
</gene>
<dbReference type="RefSeq" id="WP_044823052.1">
    <property type="nucleotide sequence ID" value="NZ_CP009687.1"/>
</dbReference>
<dbReference type="EMBL" id="CP009687">
    <property type="protein sequence ID" value="AKL94102.1"/>
    <property type="molecule type" value="Genomic_DNA"/>
</dbReference>
<reference evidence="1 2" key="1">
    <citation type="submission" date="2014-10" db="EMBL/GenBank/DDBJ databases">
        <title>Genome sequence of Clostridium aceticum DSM 1496.</title>
        <authorList>
            <person name="Poehlein A."/>
            <person name="Schiel-Bengelsdorf B."/>
            <person name="Gottschalk G."/>
            <person name="Duerre P."/>
            <person name="Daniel R."/>
        </authorList>
    </citation>
    <scope>NUCLEOTIDE SEQUENCE [LARGE SCALE GENOMIC DNA]</scope>
    <source>
        <strain evidence="1 2">DSM 1496</strain>
    </source>
</reference>
<proteinExistence type="predicted"/>